<evidence type="ECO:0000313" key="3">
    <source>
        <dbReference type="EMBL" id="MBM6947168.1"/>
    </source>
</evidence>
<sequence>MGSIRQKSRARRRKKQVQQHRRSMLGISAVILLLAVMVTVSSVELRAKNNAYIEQEQELEADIQAEKERAEEISDLEEYVGTDEYVEQQAKDRLGLVHENEIIFKAK</sequence>
<evidence type="ECO:0000256" key="2">
    <source>
        <dbReference type="SAM" id="MobiDB-lite"/>
    </source>
</evidence>
<dbReference type="EMBL" id="JACJKS010000001">
    <property type="protein sequence ID" value="MBM6947168.1"/>
    <property type="molecule type" value="Genomic_DNA"/>
</dbReference>
<organism evidence="3 4">
    <name type="scientific">Mordavella massiliensis</name>
    <dbReference type="NCBI Taxonomy" id="1871024"/>
    <lineage>
        <taxon>Bacteria</taxon>
        <taxon>Bacillati</taxon>
        <taxon>Bacillota</taxon>
        <taxon>Clostridia</taxon>
        <taxon>Eubacteriales</taxon>
        <taxon>Clostridiaceae</taxon>
        <taxon>Mordavella</taxon>
    </lineage>
</organism>
<reference evidence="3" key="2">
    <citation type="journal article" date="2021" name="Sci. Rep.">
        <title>The distribution of antibiotic resistance genes in chicken gut microbiota commensals.</title>
        <authorList>
            <person name="Juricova H."/>
            <person name="Matiasovicova J."/>
            <person name="Kubasova T."/>
            <person name="Cejkova D."/>
            <person name="Rychlik I."/>
        </authorList>
    </citation>
    <scope>NUCLEOTIDE SEQUENCE</scope>
    <source>
        <strain evidence="3">An582</strain>
    </source>
</reference>
<dbReference type="InterPro" id="IPR007060">
    <property type="entry name" value="FtsL/DivIC"/>
</dbReference>
<dbReference type="Pfam" id="PF04977">
    <property type="entry name" value="DivIC"/>
    <property type="match status" value="1"/>
</dbReference>
<dbReference type="RefSeq" id="WP_204905220.1">
    <property type="nucleotide sequence ID" value="NZ_JACJKS010000001.1"/>
</dbReference>
<accession>A0A939BF86</accession>
<keyword evidence="1" id="KW-0175">Coiled coil</keyword>
<gene>
    <name evidence="3" type="ORF">H6A20_00630</name>
</gene>
<name>A0A939BF86_9CLOT</name>
<dbReference type="Proteomes" id="UP000705508">
    <property type="component" value="Unassembled WGS sequence"/>
</dbReference>
<comment type="caution">
    <text evidence="3">The sequence shown here is derived from an EMBL/GenBank/DDBJ whole genome shotgun (WGS) entry which is preliminary data.</text>
</comment>
<dbReference type="AlphaFoldDB" id="A0A939BF86"/>
<feature type="coiled-coil region" evidence="1">
    <location>
        <begin position="42"/>
        <end position="76"/>
    </location>
</feature>
<evidence type="ECO:0000313" key="4">
    <source>
        <dbReference type="Proteomes" id="UP000705508"/>
    </source>
</evidence>
<proteinExistence type="predicted"/>
<reference evidence="3" key="1">
    <citation type="submission" date="2020-08" db="EMBL/GenBank/DDBJ databases">
        <authorList>
            <person name="Cejkova D."/>
            <person name="Kubasova T."/>
            <person name="Jahodarova E."/>
            <person name="Rychlik I."/>
        </authorList>
    </citation>
    <scope>NUCLEOTIDE SEQUENCE</scope>
    <source>
        <strain evidence="3">An582</strain>
    </source>
</reference>
<feature type="region of interest" description="Disordered" evidence="2">
    <location>
        <begin position="1"/>
        <end position="21"/>
    </location>
</feature>
<evidence type="ECO:0000256" key="1">
    <source>
        <dbReference type="SAM" id="Coils"/>
    </source>
</evidence>
<protein>
    <submittedName>
        <fullName evidence="3">Septum formation initiator family protein</fullName>
    </submittedName>
</protein>